<dbReference type="SUPFAM" id="SSF51445">
    <property type="entry name" value="(Trans)glycosidases"/>
    <property type="match status" value="1"/>
</dbReference>
<dbReference type="InterPro" id="IPR002772">
    <property type="entry name" value="Glyco_hydro_3_C"/>
</dbReference>
<name>A0ABW9YJT7_9GAMM</name>
<evidence type="ECO:0000313" key="5">
    <source>
        <dbReference type="Proteomes" id="UP000738517"/>
    </source>
</evidence>
<sequence>MCNKPPLYHDWPVVASQVKQDVQQELNIEKILRQMTLEEKVGQMIQPDHRAVTDDDIHRYKLGSVLNGGGGWPQDNRYASGSEWAALSDRYWQATEAMFSKRTFRIPFMWATDAVHGHNNVFMATVFPHNIGLGAARDPELIRKIGQITATEIAATGLDWTFAPTVATPRHYNWGRVYEGYSEDPEVVWQYAGKMVEGLQGTATELKTDHKVLATVKHWIGDGGTEEGVDRGVNRYSENELINIHGPGYFSALDAGAQTVMASFNSWENPVNYDHGEGKCADSGDYNYKIHGSQYLLTDVLKTKMGFDGLVVSDWSGHAEVCGCRHDHANYAVNAGIDILMVPEREDWQAVYHNLIDGVQAGEVSIARIDDAVRRILRVKMRAGLWEKPAPLVRSLAGNQSLLGAPEHRKIAREAVRKSLVLLKNNNNLLPLSRKQKVLLAGSAADDIQKQTGGWSLTWQGTETTKADFPGASTFKQALEATIGSGNISLFGDGSDEKEADIDVAIVVIGESPYAEMAGDLKYWQSLEFSSLHRIYQQDCDLVIRLNQLGYKVVTILYSGRPLYVNNEINHSEAFVAAWLPGSEAVGISDVLLRRTSGEVNYDFTGKLAFSWPNKKYSKAINRDRPGIALPDYEQDKHGEHAPLFAYGYGLSYCAPQGDLIPGLADNKLLLDSADSKLDKDDSVVSLFGVDADTECRLLVYGSMLKQEKEVSSNSGMAFDGASITPVNYKHQQDARRVRVEREQSLTISLELEGDDEICVSENDYLELDICVRDILSDGSISIVAADSSLLSLEKWQMSPLGQWKTVKLYGRDLLNGQKSKVGHRRPFSLHCEGPSEFDIGRIAWVLA</sequence>
<dbReference type="InterPro" id="IPR051915">
    <property type="entry name" value="Cellulose_Degrad_GH3"/>
</dbReference>
<dbReference type="Pfam" id="PF01915">
    <property type="entry name" value="Glyco_hydro_3_C"/>
    <property type="match status" value="1"/>
</dbReference>
<dbReference type="PANTHER" id="PTHR30620">
    <property type="entry name" value="PERIPLASMIC BETA-GLUCOSIDASE-RELATED"/>
    <property type="match status" value="1"/>
</dbReference>
<reference evidence="4 5" key="1">
    <citation type="journal article" date="2017" name="Int. J. Syst. Evol. Microbiol.">
        <title>Photobacterium alginatilyticum sp. nov., a marine bacterium isolated from bottom seawater.</title>
        <authorList>
            <person name="Wang X."/>
            <person name="Wang Y."/>
            <person name="Yang X."/>
            <person name="Sun H."/>
            <person name="Li B."/>
            <person name="Zhang X.H."/>
        </authorList>
    </citation>
    <scope>NUCLEOTIDE SEQUENCE [LARGE SCALE GENOMIC DNA]</scope>
    <source>
        <strain evidence="4 5">P03D4</strain>
    </source>
</reference>
<dbReference type="InterPro" id="IPR036881">
    <property type="entry name" value="Glyco_hydro_3_C_sf"/>
</dbReference>
<evidence type="ECO:0000313" key="4">
    <source>
        <dbReference type="EMBL" id="NBI54053.1"/>
    </source>
</evidence>
<dbReference type="PRINTS" id="PR00133">
    <property type="entry name" value="GLHYDRLASE3"/>
</dbReference>
<organism evidence="4 5">
    <name type="scientific">Photobacterium alginatilyticum</name>
    <dbReference type="NCBI Taxonomy" id="1775171"/>
    <lineage>
        <taxon>Bacteria</taxon>
        <taxon>Pseudomonadati</taxon>
        <taxon>Pseudomonadota</taxon>
        <taxon>Gammaproteobacteria</taxon>
        <taxon>Vibrionales</taxon>
        <taxon>Vibrionaceae</taxon>
        <taxon>Photobacterium</taxon>
    </lineage>
</organism>
<dbReference type="RefSeq" id="WP_160653416.1">
    <property type="nucleotide sequence ID" value="NZ_RSEJ01000017.1"/>
</dbReference>
<comment type="caution">
    <text evidence="4">The sequence shown here is derived from an EMBL/GenBank/DDBJ whole genome shotgun (WGS) entry which is preliminary data.</text>
</comment>
<dbReference type="PANTHER" id="PTHR30620:SF77">
    <property type="entry name" value="LYSOSOMAL BETA GLUCOSIDASE-LIKE"/>
    <property type="match status" value="1"/>
</dbReference>
<dbReference type="InterPro" id="IPR001764">
    <property type="entry name" value="Glyco_hydro_3_N"/>
</dbReference>
<feature type="domain" description="Glycoside hydrolase family 3 N-terminal" evidence="2">
    <location>
        <begin position="36"/>
        <end position="379"/>
    </location>
</feature>
<evidence type="ECO:0000256" key="1">
    <source>
        <dbReference type="ARBA" id="ARBA00022801"/>
    </source>
</evidence>
<accession>A0ABW9YJT7</accession>
<dbReference type="EMBL" id="RSEJ01000017">
    <property type="protein sequence ID" value="NBI54053.1"/>
    <property type="molecule type" value="Genomic_DNA"/>
</dbReference>
<dbReference type="Pfam" id="PF00933">
    <property type="entry name" value="Glyco_hydro_3"/>
    <property type="match status" value="1"/>
</dbReference>
<dbReference type="Gene3D" id="3.20.20.300">
    <property type="entry name" value="Glycoside hydrolase, family 3, N-terminal domain"/>
    <property type="match status" value="1"/>
</dbReference>
<keyword evidence="1 4" id="KW-0378">Hydrolase</keyword>
<dbReference type="GO" id="GO:0016787">
    <property type="term" value="F:hydrolase activity"/>
    <property type="evidence" value="ECO:0007669"/>
    <property type="project" value="UniProtKB-KW"/>
</dbReference>
<proteinExistence type="predicted"/>
<dbReference type="SUPFAM" id="SSF52279">
    <property type="entry name" value="Beta-D-glucan exohydrolase, C-terminal domain"/>
    <property type="match status" value="1"/>
</dbReference>
<feature type="domain" description="Glycoside hydrolase family 3 C-terminal" evidence="3">
    <location>
        <begin position="420"/>
        <end position="653"/>
    </location>
</feature>
<keyword evidence="5" id="KW-1185">Reference proteome</keyword>
<evidence type="ECO:0000259" key="3">
    <source>
        <dbReference type="Pfam" id="PF01915"/>
    </source>
</evidence>
<dbReference type="Gene3D" id="2.60.120.430">
    <property type="entry name" value="Galactose-binding lectin"/>
    <property type="match status" value="1"/>
</dbReference>
<protein>
    <submittedName>
        <fullName evidence="4">Glycoside hydrolase family 3 protein</fullName>
    </submittedName>
</protein>
<evidence type="ECO:0000259" key="2">
    <source>
        <dbReference type="Pfam" id="PF00933"/>
    </source>
</evidence>
<dbReference type="InterPro" id="IPR036962">
    <property type="entry name" value="Glyco_hydro_3_N_sf"/>
</dbReference>
<dbReference type="InterPro" id="IPR017853">
    <property type="entry name" value="GH"/>
</dbReference>
<dbReference type="Proteomes" id="UP000738517">
    <property type="component" value="Unassembled WGS sequence"/>
</dbReference>
<dbReference type="Gene3D" id="3.40.50.1700">
    <property type="entry name" value="Glycoside hydrolase family 3 C-terminal domain"/>
    <property type="match status" value="1"/>
</dbReference>
<gene>
    <name evidence="4" type="ORF">EIZ48_16005</name>
</gene>